<name>N6TNA6_DENPD</name>
<sequence>MTTPQMRGVPHSKTTVDSLDSTDLLENVQDLCLVVPGASDLYSNSFISPSSSSHLDIQWRPERAIQSAQIESTSGPDEDAEDIEGTPVANSRVQRSAEPILSKTSAGDDLLLHKNIEDTLDSNDVELSGRLGHVIQPSRTANPDIQDIITGIVKLLNGNVNVQANTAPGMGRPLRPLSTRINNRGPPRITDVPALPPDFDVPAPPMAPPPLGRCLFRLSPTGAQSQRLQVRWSPGLLIPSTCRPPTCRPNAPIYQATTY</sequence>
<dbReference type="HOGENOM" id="CLU_1074654_0_0_1"/>
<evidence type="ECO:0000313" key="1">
    <source>
        <dbReference type="EMBL" id="ENN79488.1"/>
    </source>
</evidence>
<organism evidence="1">
    <name type="scientific">Dendroctonus ponderosae</name>
    <name type="common">Mountain pine beetle</name>
    <dbReference type="NCBI Taxonomy" id="77166"/>
    <lineage>
        <taxon>Eukaryota</taxon>
        <taxon>Metazoa</taxon>
        <taxon>Ecdysozoa</taxon>
        <taxon>Arthropoda</taxon>
        <taxon>Hexapoda</taxon>
        <taxon>Insecta</taxon>
        <taxon>Pterygota</taxon>
        <taxon>Neoptera</taxon>
        <taxon>Endopterygota</taxon>
        <taxon>Coleoptera</taxon>
        <taxon>Polyphaga</taxon>
        <taxon>Cucujiformia</taxon>
        <taxon>Curculionidae</taxon>
        <taxon>Scolytinae</taxon>
        <taxon>Dendroctonus</taxon>
    </lineage>
</organism>
<dbReference type="EMBL" id="KB740694">
    <property type="protein sequence ID" value="ENN79488.1"/>
    <property type="molecule type" value="Genomic_DNA"/>
</dbReference>
<protein>
    <submittedName>
        <fullName evidence="1">Uncharacterized protein</fullName>
    </submittedName>
</protein>
<gene>
    <name evidence="1" type="ORF">YQE_04132</name>
</gene>
<reference evidence="1" key="1">
    <citation type="journal article" date="2013" name="Genome Biol.">
        <title>Draft genome of the mountain pine beetle, Dendroctonus ponderosae Hopkins, a major forest pest.</title>
        <authorList>
            <person name="Keeling C.I."/>
            <person name="Yuen M.M."/>
            <person name="Liao N.Y."/>
            <person name="Docking T.R."/>
            <person name="Chan S.K."/>
            <person name="Taylor G.A."/>
            <person name="Palmquist D.L."/>
            <person name="Jackman S.D."/>
            <person name="Nguyen A."/>
            <person name="Li M."/>
            <person name="Henderson H."/>
            <person name="Janes J.K."/>
            <person name="Zhao Y."/>
            <person name="Pandoh P."/>
            <person name="Moore R."/>
            <person name="Sperling F.A."/>
            <person name="Huber D.P."/>
            <person name="Birol I."/>
            <person name="Jones S.J."/>
            <person name="Bohlmann J."/>
        </authorList>
    </citation>
    <scope>NUCLEOTIDE SEQUENCE</scope>
</reference>
<accession>N6TNA6</accession>
<proteinExistence type="predicted"/>
<dbReference type="AlphaFoldDB" id="N6TNA6"/>
<feature type="non-terminal residue" evidence="1">
    <location>
        <position position="1"/>
    </location>
</feature>